<evidence type="ECO:0000256" key="4">
    <source>
        <dbReference type="ARBA" id="ARBA00022679"/>
    </source>
</evidence>
<comment type="catalytic activity">
    <reaction evidence="8">
        <text>L-threonyl-[protein] + ATP = O-phospho-L-threonyl-[protein] + ADP + H(+)</text>
        <dbReference type="Rhea" id="RHEA:46608"/>
        <dbReference type="Rhea" id="RHEA-COMP:11060"/>
        <dbReference type="Rhea" id="RHEA-COMP:11605"/>
        <dbReference type="ChEBI" id="CHEBI:15378"/>
        <dbReference type="ChEBI" id="CHEBI:30013"/>
        <dbReference type="ChEBI" id="CHEBI:30616"/>
        <dbReference type="ChEBI" id="CHEBI:61977"/>
        <dbReference type="ChEBI" id="CHEBI:456216"/>
        <dbReference type="EC" id="2.7.11.1"/>
    </reaction>
</comment>
<dbReference type="SUPFAM" id="SSF47986">
    <property type="entry name" value="DEATH domain"/>
    <property type="match status" value="1"/>
</dbReference>
<feature type="region of interest" description="Disordered" evidence="11">
    <location>
        <begin position="712"/>
        <end position="753"/>
    </location>
</feature>
<feature type="region of interest" description="Disordered" evidence="11">
    <location>
        <begin position="223"/>
        <end position="245"/>
    </location>
</feature>
<dbReference type="Gene3D" id="1.10.510.10">
    <property type="entry name" value="Transferase(Phosphotransferase) domain 1"/>
    <property type="match status" value="1"/>
</dbReference>
<dbReference type="PROSITE" id="PS00107">
    <property type="entry name" value="PROTEIN_KINASE_ATP"/>
    <property type="match status" value="1"/>
</dbReference>
<evidence type="ECO:0000256" key="7">
    <source>
        <dbReference type="ARBA" id="ARBA00022840"/>
    </source>
</evidence>
<dbReference type="InterPro" id="IPR000488">
    <property type="entry name" value="Death_dom"/>
</dbReference>
<feature type="compositionally biased region" description="Low complexity" evidence="11">
    <location>
        <begin position="332"/>
        <end position="344"/>
    </location>
</feature>
<feature type="binding site" evidence="10">
    <location>
        <position position="422"/>
    </location>
    <ligand>
        <name>ATP</name>
        <dbReference type="ChEBI" id="CHEBI:30616"/>
    </ligand>
</feature>
<evidence type="ECO:0000256" key="11">
    <source>
        <dbReference type="SAM" id="MobiDB-lite"/>
    </source>
</evidence>
<evidence type="ECO:0000256" key="1">
    <source>
        <dbReference type="ARBA" id="ARBA00008718"/>
    </source>
</evidence>
<dbReference type="Pfam" id="PF00069">
    <property type="entry name" value="Pkinase"/>
    <property type="match status" value="1"/>
</dbReference>
<dbReference type="FunFam" id="1.10.510.10:FF:000754">
    <property type="entry name" value="Interleukin-1 receptor-associated kinase"/>
    <property type="match status" value="1"/>
</dbReference>
<evidence type="ECO:0000313" key="13">
    <source>
        <dbReference type="EMBL" id="APU52028.1"/>
    </source>
</evidence>
<keyword evidence="7 10" id="KW-0067">ATP-binding</keyword>
<dbReference type="PROSITE" id="PS50011">
    <property type="entry name" value="PROTEIN_KINASE_DOM"/>
    <property type="match status" value="1"/>
</dbReference>
<keyword evidence="13" id="KW-0675">Receptor</keyword>
<sequence length="957" mass="105408">MAPWHKTNQEVKYIYDLPYTERKLLCNILDVNNVWEKLGGRHMRYPWSDLDEFRRAERCGESPTNRMLQAWGQQNHTVADLFTCLSQMEHFQAMNLVMLCIPAKYHVFFDDAETRLTEMFVEDRPTTKVVMRSLEASLNTRQSPNGIMHAQAQLSSTPPSAAIDGHSIRQEPILDRALPVQQQQQARLDSRISALGACALSGLSHKYSLDNLFDLANSRISHHPRSPKVPGTLLIPKPSAPTGMRTMVPTLQQRVTYMDAFSEKKINNDEGLAISGEVSCDDNNHLSLPKAYDFDQEYTERVERKLGSGKDELRTVTNNGMPVHPRRKEESLSLASSPGQASSLPSPPSPFHHVHAAESNQYESLRRISCTSDTATSDCIVPVIPYKELEEATAVLNTDNLLGRGGFGIVFRGTWKNTVAIKRIDPHGNAALDSIVLHVTQSLDELKRLQSYRHDNILQVYGYSADHDRSLCLVYQFMPNGSVEDRLQCRRIGGSTNQGALTWRQRYRIASGTARALQFLHTVKDKPLIHGDVKSANILLDQNYEAKLGDFGLAREGKSQVTSMKVSRVHGTKPYLPGDYLRSKKLSVKVDTYSYGIVLFELCTGLRAYDQKREEGKFLIELVVDTANEVTLRDRNARPRLLGEVFTLLKLEGDCVEVISTIRPDLTTVFKVLDSSCQVIGSIAQARIISLGETSSGTTPYMLQVFLDTAGSTHSSSVSPSTPHHQPSPASTVPTYPSPSSPSLSLPLPPVPGSAQHYPQHPLVFPIDPMRANGGVPYLPTKYPLAAPPELNAGRVAGTMYARPPCLPLHRVHINLSPPMHDAQDPPSYSETTFLPAGAVGASVFPLLPQASGLDLNSAYSSASSEDPVSDQGIPESSVIRNTTHNPIAAETGYAGAAAALVRLSVVLQTALATNYSGATITQFFSELDIEQTQPYTLSYSSLNVPFPVAIKSYSPC</sequence>
<keyword evidence="4" id="KW-0808">Transferase</keyword>
<dbReference type="InterPro" id="IPR011029">
    <property type="entry name" value="DEATH-like_dom_sf"/>
</dbReference>
<evidence type="ECO:0000256" key="3">
    <source>
        <dbReference type="ARBA" id="ARBA00022527"/>
    </source>
</evidence>
<dbReference type="AlphaFoldDB" id="A0A1L7H9K2"/>
<dbReference type="GO" id="GO:0005886">
    <property type="term" value="C:plasma membrane"/>
    <property type="evidence" value="ECO:0007669"/>
    <property type="project" value="TreeGrafter"/>
</dbReference>
<comment type="catalytic activity">
    <reaction evidence="9">
        <text>L-seryl-[protein] + ATP = O-phospho-L-seryl-[protein] + ADP + H(+)</text>
        <dbReference type="Rhea" id="RHEA:17989"/>
        <dbReference type="Rhea" id="RHEA-COMP:9863"/>
        <dbReference type="Rhea" id="RHEA-COMP:11604"/>
        <dbReference type="ChEBI" id="CHEBI:15378"/>
        <dbReference type="ChEBI" id="CHEBI:29999"/>
        <dbReference type="ChEBI" id="CHEBI:30616"/>
        <dbReference type="ChEBI" id="CHEBI:83421"/>
        <dbReference type="ChEBI" id="CHEBI:456216"/>
        <dbReference type="EC" id="2.7.11.1"/>
    </reaction>
</comment>
<dbReference type="Gene3D" id="1.10.533.10">
    <property type="entry name" value="Death Domain, Fas"/>
    <property type="match status" value="1"/>
</dbReference>
<dbReference type="PANTHER" id="PTHR27001:SF939">
    <property type="entry name" value="INTERLEUKIN 1 RECEPTOR ASSOCIATED KINASE 1"/>
    <property type="match status" value="1"/>
</dbReference>
<dbReference type="EMBL" id="KX576662">
    <property type="protein sequence ID" value="APU52028.1"/>
    <property type="molecule type" value="mRNA"/>
</dbReference>
<feature type="region of interest" description="Disordered" evidence="11">
    <location>
        <begin position="306"/>
        <end position="352"/>
    </location>
</feature>
<dbReference type="PROSITE" id="PS00108">
    <property type="entry name" value="PROTEIN_KINASE_ST"/>
    <property type="match status" value="1"/>
</dbReference>
<evidence type="ECO:0000256" key="6">
    <source>
        <dbReference type="ARBA" id="ARBA00022777"/>
    </source>
</evidence>
<dbReference type="GO" id="GO:0005524">
    <property type="term" value="F:ATP binding"/>
    <property type="evidence" value="ECO:0007669"/>
    <property type="project" value="UniProtKB-UniRule"/>
</dbReference>
<organism evidence="13">
    <name type="scientific">Penaeus penicillatus</name>
    <name type="common">Redtail prawn</name>
    <name type="synonym">Fenneropenaeus penicillatus</name>
    <dbReference type="NCBI Taxonomy" id="161924"/>
    <lineage>
        <taxon>Eukaryota</taxon>
        <taxon>Metazoa</taxon>
        <taxon>Ecdysozoa</taxon>
        <taxon>Arthropoda</taxon>
        <taxon>Crustacea</taxon>
        <taxon>Multicrustacea</taxon>
        <taxon>Malacostraca</taxon>
        <taxon>Eumalacostraca</taxon>
        <taxon>Eucarida</taxon>
        <taxon>Decapoda</taxon>
        <taxon>Dendrobranchiata</taxon>
        <taxon>Penaeoidea</taxon>
        <taxon>Penaeidae</taxon>
        <taxon>Penaeus</taxon>
    </lineage>
</organism>
<gene>
    <name evidence="13" type="primary">IRAK1</name>
</gene>
<dbReference type="InterPro" id="IPR011009">
    <property type="entry name" value="Kinase-like_dom_sf"/>
</dbReference>
<proteinExistence type="evidence at transcript level"/>
<dbReference type="SUPFAM" id="SSF56112">
    <property type="entry name" value="Protein kinase-like (PK-like)"/>
    <property type="match status" value="1"/>
</dbReference>
<keyword evidence="6 13" id="KW-0418">Kinase</keyword>
<evidence type="ECO:0000256" key="10">
    <source>
        <dbReference type="PROSITE-ProRule" id="PRU10141"/>
    </source>
</evidence>
<dbReference type="SMART" id="SM00220">
    <property type="entry name" value="S_TKc"/>
    <property type="match status" value="1"/>
</dbReference>
<dbReference type="GO" id="GO:0045087">
    <property type="term" value="P:innate immune response"/>
    <property type="evidence" value="ECO:0007669"/>
    <property type="project" value="UniProtKB-ARBA"/>
</dbReference>
<evidence type="ECO:0000256" key="5">
    <source>
        <dbReference type="ARBA" id="ARBA00022741"/>
    </source>
</evidence>
<dbReference type="InterPro" id="IPR017441">
    <property type="entry name" value="Protein_kinase_ATP_BS"/>
</dbReference>
<keyword evidence="5 10" id="KW-0547">Nucleotide-binding</keyword>
<evidence type="ECO:0000259" key="12">
    <source>
        <dbReference type="PROSITE" id="PS50011"/>
    </source>
</evidence>
<evidence type="ECO:0000256" key="8">
    <source>
        <dbReference type="ARBA" id="ARBA00047899"/>
    </source>
</evidence>
<dbReference type="InterPro" id="IPR008271">
    <property type="entry name" value="Ser/Thr_kinase_AS"/>
</dbReference>
<reference evidence="13" key="1">
    <citation type="journal article" date="2016" name="Fish Shellfish Immunol.">
        <title>Characterization and function analysis of interleukin-1 receptor-associated kinase-1 (IRAK-1) from Fenneropenaeus penicillatus.</title>
        <authorList>
            <person name="Xu Y."/>
            <person name="Huang Y."/>
            <person name="Cai S."/>
        </authorList>
    </citation>
    <scope>NUCLEOTIDE SEQUENCE</scope>
</reference>
<dbReference type="PANTHER" id="PTHR27001">
    <property type="entry name" value="OS01G0253100 PROTEIN"/>
    <property type="match status" value="1"/>
</dbReference>
<accession>A0A1L7H9K2</accession>
<evidence type="ECO:0000256" key="9">
    <source>
        <dbReference type="ARBA" id="ARBA00048679"/>
    </source>
</evidence>
<dbReference type="EC" id="2.7.11.1" evidence="2"/>
<dbReference type="GO" id="GO:0004674">
    <property type="term" value="F:protein serine/threonine kinase activity"/>
    <property type="evidence" value="ECO:0007669"/>
    <property type="project" value="UniProtKB-KW"/>
</dbReference>
<dbReference type="Pfam" id="PF00531">
    <property type="entry name" value="Death"/>
    <property type="match status" value="1"/>
</dbReference>
<dbReference type="InterPro" id="IPR000719">
    <property type="entry name" value="Prot_kinase_dom"/>
</dbReference>
<dbReference type="GO" id="GO:0007165">
    <property type="term" value="P:signal transduction"/>
    <property type="evidence" value="ECO:0007669"/>
    <property type="project" value="InterPro"/>
</dbReference>
<keyword evidence="3" id="KW-0723">Serine/threonine-protein kinase</keyword>
<feature type="compositionally biased region" description="Low complexity" evidence="11">
    <location>
        <begin position="712"/>
        <end position="735"/>
    </location>
</feature>
<protein>
    <recommendedName>
        <fullName evidence="2">non-specific serine/threonine protein kinase</fullName>
        <ecNumber evidence="2">2.7.11.1</ecNumber>
    </recommendedName>
</protein>
<comment type="similarity">
    <text evidence="1">Belongs to the protein kinase superfamily. TKL Ser/Thr protein kinase family. Pelle subfamily.</text>
</comment>
<feature type="domain" description="Protein kinase" evidence="12">
    <location>
        <begin position="396"/>
        <end position="680"/>
    </location>
</feature>
<name>A0A1L7H9K2_PENPN</name>
<evidence type="ECO:0000256" key="2">
    <source>
        <dbReference type="ARBA" id="ARBA00012513"/>
    </source>
</evidence>